<proteinExistence type="predicted"/>
<comment type="caution">
    <text evidence="1">The sequence shown here is derived from an EMBL/GenBank/DDBJ whole genome shotgun (WGS) entry which is preliminary data.</text>
</comment>
<sequence>MSVIETLPEATTNAAAGFLAGLGANVRVEGIEGIPHLINPASGELKNLEHLLEAPKRLPQKREVATLEAFNEYVKRFKSADSSIYVTANSTGYVITAELDHRSETKLAWHDHRVSFNVTHSEPLRKWIDSNSRQLAQARFAEFLEERSREIKEPSAAEILELAQELHVTRNLSVKSIVRGSRASNTLSFNQEQSLKGGKAGVDLPNSFTVELEPFKRHRERTQIKAFLRPRIDEDKPVFTYELQLVEEAIEEALNVILGAIATQTGLPVYR</sequence>
<dbReference type="InParanoid" id="A0A146GE79"/>
<accession>A0A146GE79</accession>
<dbReference type="EMBL" id="BDCO01000003">
    <property type="protein sequence ID" value="GAT35600.1"/>
    <property type="molecule type" value="Genomic_DNA"/>
</dbReference>
<dbReference type="OrthoDB" id="3598762at2"/>
<evidence type="ECO:0000313" key="2">
    <source>
        <dbReference type="Proteomes" id="UP000076023"/>
    </source>
</evidence>
<dbReference type="Proteomes" id="UP000076023">
    <property type="component" value="Unassembled WGS sequence"/>
</dbReference>
<protein>
    <submittedName>
        <fullName evidence="1">Uncharacterized protein</fullName>
    </submittedName>
</protein>
<dbReference type="Pfam" id="PF10065">
    <property type="entry name" value="DUF2303"/>
    <property type="match status" value="1"/>
</dbReference>
<dbReference type="AlphaFoldDB" id="A0A146GE79"/>
<evidence type="ECO:0000313" key="1">
    <source>
        <dbReference type="EMBL" id="GAT35600.1"/>
    </source>
</evidence>
<dbReference type="STRING" id="690879.TSACC_3671"/>
<dbReference type="RefSeq" id="WP_075081398.1">
    <property type="nucleotide sequence ID" value="NZ_BDCO01000003.1"/>
</dbReference>
<dbReference type="InterPro" id="IPR019276">
    <property type="entry name" value="DUF2303"/>
</dbReference>
<organism evidence="1 2">
    <name type="scientific">Terrimicrobium sacchariphilum</name>
    <dbReference type="NCBI Taxonomy" id="690879"/>
    <lineage>
        <taxon>Bacteria</taxon>
        <taxon>Pseudomonadati</taxon>
        <taxon>Verrucomicrobiota</taxon>
        <taxon>Terrimicrobiia</taxon>
        <taxon>Terrimicrobiales</taxon>
        <taxon>Terrimicrobiaceae</taxon>
        <taxon>Terrimicrobium</taxon>
    </lineage>
</organism>
<reference evidence="2" key="1">
    <citation type="journal article" date="2017" name="Genome Announc.">
        <title>Draft Genome Sequence of Terrimicrobium sacchariphilum NM-5T, a Facultative Anaerobic Soil Bacterium of the Class Spartobacteria.</title>
        <authorList>
            <person name="Qiu Y.L."/>
            <person name="Tourlousse D.M."/>
            <person name="Matsuura N."/>
            <person name="Ohashi A."/>
            <person name="Sekiguchi Y."/>
        </authorList>
    </citation>
    <scope>NUCLEOTIDE SEQUENCE [LARGE SCALE GENOMIC DNA]</scope>
    <source>
        <strain evidence="2">NM-5</strain>
    </source>
</reference>
<gene>
    <name evidence="1" type="ORF">TSACC_3671</name>
</gene>
<keyword evidence="2" id="KW-1185">Reference proteome</keyword>
<name>A0A146GE79_TERSA</name>